<protein>
    <submittedName>
        <fullName evidence="2">TerD family protein</fullName>
    </submittedName>
</protein>
<feature type="domain" description="TerD" evidence="1">
    <location>
        <begin position="78"/>
        <end position="249"/>
    </location>
</feature>
<evidence type="ECO:0000259" key="1">
    <source>
        <dbReference type="Pfam" id="PF02342"/>
    </source>
</evidence>
<dbReference type="OrthoDB" id="56224at2"/>
<dbReference type="InterPro" id="IPR051324">
    <property type="entry name" value="Stress/Tellurium_Resist"/>
</dbReference>
<comment type="caution">
    <text evidence="2">The sequence shown here is derived from an EMBL/GenBank/DDBJ whole genome shotgun (WGS) entry which is preliminary data.</text>
</comment>
<evidence type="ECO:0000313" key="3">
    <source>
        <dbReference type="Proteomes" id="UP000294071"/>
    </source>
</evidence>
<reference evidence="2 3" key="1">
    <citation type="submission" date="2019-01" db="EMBL/GenBank/DDBJ databases">
        <title>Novel species of Nocardioides.</title>
        <authorList>
            <person name="Liu Q."/>
            <person name="Xin Y.-H."/>
        </authorList>
    </citation>
    <scope>NUCLEOTIDE SEQUENCE [LARGE SCALE GENOMIC DNA]</scope>
    <source>
        <strain evidence="2 3">CGMCC 4.6882</strain>
    </source>
</reference>
<dbReference type="PANTHER" id="PTHR32097">
    <property type="entry name" value="CAMP-BINDING PROTEIN 1-RELATED"/>
    <property type="match status" value="1"/>
</dbReference>
<gene>
    <name evidence="2" type="ORF">EUA93_17980</name>
</gene>
<proteinExistence type="predicted"/>
<accession>A0A4Q2RVP4</accession>
<name>A0A4Q2RVP4_9ACTN</name>
<dbReference type="InterPro" id="IPR003325">
    <property type="entry name" value="TerD"/>
</dbReference>
<dbReference type="EMBL" id="SDWT01000002">
    <property type="protein sequence ID" value="RYB91995.1"/>
    <property type="molecule type" value="Genomic_DNA"/>
</dbReference>
<dbReference type="Pfam" id="PF02342">
    <property type="entry name" value="TerD"/>
    <property type="match status" value="1"/>
</dbReference>
<dbReference type="PANTHER" id="PTHR32097:SF17">
    <property type="entry name" value="CAMP-BINDING PROTEIN 1-RELATED"/>
    <property type="match status" value="1"/>
</dbReference>
<sequence length="264" mass="28165">MSALGDARPGAFLRGCRTGERRLEPRTRRCAEAVECGHALQSVTGVRQCRADESCVEGSGGGPRYVRTHSQLEETTVIELTEGQEVTLAAPDGKALTKVQMAVGWDHAPTAGFIGSGAAPIDLDASAVQFAGGQFFDLAFFNHLATRDGSVVHLGDNTTGKGDGDDEVITVDLGRVYAKVESILFLVSSYQGHSLEYIRNAYCRLLDDDGTELARFTLTLGVRETGLVMARLFRDGSGWKLGAIGTGIALKTPTDSLEALLPFV</sequence>
<dbReference type="CDD" id="cd06974">
    <property type="entry name" value="TerD_like"/>
    <property type="match status" value="1"/>
</dbReference>
<keyword evidence="3" id="KW-1185">Reference proteome</keyword>
<dbReference type="AlphaFoldDB" id="A0A4Q2RVP4"/>
<dbReference type="Proteomes" id="UP000294071">
    <property type="component" value="Unassembled WGS sequence"/>
</dbReference>
<evidence type="ECO:0000313" key="2">
    <source>
        <dbReference type="EMBL" id="RYB91995.1"/>
    </source>
</evidence>
<organism evidence="2 3">
    <name type="scientific">Nocardioides oleivorans</name>
    <dbReference type="NCBI Taxonomy" id="273676"/>
    <lineage>
        <taxon>Bacteria</taxon>
        <taxon>Bacillati</taxon>
        <taxon>Actinomycetota</taxon>
        <taxon>Actinomycetes</taxon>
        <taxon>Propionibacteriales</taxon>
        <taxon>Nocardioidaceae</taxon>
        <taxon>Nocardioides</taxon>
    </lineage>
</organism>
<dbReference type="Gene3D" id="2.60.60.30">
    <property type="entry name" value="sav2460 like domains"/>
    <property type="match status" value="1"/>
</dbReference>